<accession>A0A0R3E4Y4</accession>
<evidence type="ECO:0000256" key="1">
    <source>
        <dbReference type="ARBA" id="ARBA00011900"/>
    </source>
</evidence>
<comment type="catalytic activity">
    <reaction evidence="4">
        <text>a 2'-deoxyadenosine in DNA + S-adenosyl-L-methionine = an N(6)-methyl-2'-deoxyadenosine in DNA + S-adenosyl-L-homocysteine + H(+)</text>
        <dbReference type="Rhea" id="RHEA:15197"/>
        <dbReference type="Rhea" id="RHEA-COMP:12418"/>
        <dbReference type="Rhea" id="RHEA-COMP:12419"/>
        <dbReference type="ChEBI" id="CHEBI:15378"/>
        <dbReference type="ChEBI" id="CHEBI:57856"/>
        <dbReference type="ChEBI" id="CHEBI:59789"/>
        <dbReference type="ChEBI" id="CHEBI:90615"/>
        <dbReference type="ChEBI" id="CHEBI:90616"/>
        <dbReference type="EC" id="2.1.1.72"/>
    </reaction>
</comment>
<proteinExistence type="predicted"/>
<dbReference type="RefSeq" id="WP_057741490.1">
    <property type="nucleotide sequence ID" value="NZ_LJYG01000016.1"/>
</dbReference>
<evidence type="ECO:0000313" key="6">
    <source>
        <dbReference type="EMBL" id="KRQ17179.1"/>
    </source>
</evidence>
<dbReference type="OrthoDB" id="7806498at2"/>
<dbReference type="GO" id="GO:0003677">
    <property type="term" value="F:DNA binding"/>
    <property type="evidence" value="ECO:0007669"/>
    <property type="project" value="InterPro"/>
</dbReference>
<evidence type="ECO:0000256" key="4">
    <source>
        <dbReference type="ARBA" id="ARBA00047942"/>
    </source>
</evidence>
<dbReference type="EC" id="2.1.1.72" evidence="1"/>
<dbReference type="GO" id="GO:0032259">
    <property type="term" value="P:methylation"/>
    <property type="evidence" value="ECO:0007669"/>
    <property type="project" value="UniProtKB-KW"/>
</dbReference>
<evidence type="ECO:0000259" key="5">
    <source>
        <dbReference type="Pfam" id="PF01555"/>
    </source>
</evidence>
<dbReference type="AlphaFoldDB" id="A0A0R3E4Y4"/>
<comment type="caution">
    <text evidence="6">The sequence shown here is derived from an EMBL/GenBank/DDBJ whole genome shotgun (WGS) entry which is preliminary data.</text>
</comment>
<keyword evidence="3" id="KW-0808">Transferase</keyword>
<dbReference type="STRING" id="989370.AOQ71_03020"/>
<dbReference type="GO" id="GO:0008170">
    <property type="term" value="F:N-methyltransferase activity"/>
    <property type="evidence" value="ECO:0007669"/>
    <property type="project" value="InterPro"/>
</dbReference>
<dbReference type="InterPro" id="IPR029063">
    <property type="entry name" value="SAM-dependent_MTases_sf"/>
</dbReference>
<evidence type="ECO:0000313" key="7">
    <source>
        <dbReference type="Proteomes" id="UP000051936"/>
    </source>
</evidence>
<dbReference type="EMBL" id="LJYG01000016">
    <property type="protein sequence ID" value="KRQ17179.1"/>
    <property type="molecule type" value="Genomic_DNA"/>
</dbReference>
<sequence length="370" mass="41445">MSTAFAYKKEFAFNAICPYYTMFPLEFPMHLLGKHREDSPTIWDPFCGRGTTIYAARKLGLRAYGLDTSPIATAIAQAKLASAEMKDVIALARKLIAKAPTDVPESAFFRRAFSHSTLLEICSLREGLLKAKATDESAVLRAATLGCLHGPLPSGGGTPSYFSNQMPRTFASKPDYSVRYWREHDLRPPKVSTVDVLTKKLERITDLNAKSPSRIQNVKCLDARKAGSFGRVKGPTVTVTSPPYYGMRTYVQDQWLRMWFLGGTEEINYSNQNQLCHTGHDRFIEDLAKVWSNIGRRAQNEAHLYIRFGSISSSQSDAREILKASLEEAGDWELISVRNARTSHSGKRQADYMGRDSDPATEFDFHAILN</sequence>
<dbReference type="CDD" id="cd02440">
    <property type="entry name" value="AdoMet_MTases"/>
    <property type="match status" value="1"/>
</dbReference>
<gene>
    <name evidence="6" type="ORF">AOQ71_03020</name>
</gene>
<dbReference type="Proteomes" id="UP000051936">
    <property type="component" value="Unassembled WGS sequence"/>
</dbReference>
<evidence type="ECO:0000256" key="2">
    <source>
        <dbReference type="ARBA" id="ARBA00022603"/>
    </source>
</evidence>
<organism evidence="6 7">
    <name type="scientific">Bradyrhizobium manausense</name>
    <dbReference type="NCBI Taxonomy" id="989370"/>
    <lineage>
        <taxon>Bacteria</taxon>
        <taxon>Pseudomonadati</taxon>
        <taxon>Pseudomonadota</taxon>
        <taxon>Alphaproteobacteria</taxon>
        <taxon>Hyphomicrobiales</taxon>
        <taxon>Nitrobacteraceae</taxon>
        <taxon>Bradyrhizobium</taxon>
    </lineage>
</organism>
<dbReference type="Gene3D" id="3.40.50.150">
    <property type="entry name" value="Vaccinia Virus protein VP39"/>
    <property type="match status" value="2"/>
</dbReference>
<name>A0A0R3E4Y4_9BRAD</name>
<reference evidence="6 7" key="1">
    <citation type="submission" date="2015-09" db="EMBL/GenBank/DDBJ databases">
        <title>Draft Genome Sequence of Bradyrhizobium manausense Strain BR 3351T, a Novel Symbiotic Nitrogen-Fixing Alphaproteobacterium Isolated from Brazilian Amazon Rain Forest.</title>
        <authorList>
            <person name="De Araujo J.L."/>
            <person name="Zilli J.E."/>
        </authorList>
    </citation>
    <scope>NUCLEOTIDE SEQUENCE [LARGE SCALE GENOMIC DNA]</scope>
    <source>
        <strain evidence="6 7">BR3351</strain>
    </source>
</reference>
<feature type="domain" description="DNA methylase N-4/N-6" evidence="5">
    <location>
        <begin position="19"/>
        <end position="75"/>
    </location>
</feature>
<evidence type="ECO:0000256" key="3">
    <source>
        <dbReference type="ARBA" id="ARBA00022679"/>
    </source>
</evidence>
<keyword evidence="2 6" id="KW-0489">Methyltransferase</keyword>
<dbReference type="GO" id="GO:0009007">
    <property type="term" value="F:site-specific DNA-methyltransferase (adenine-specific) activity"/>
    <property type="evidence" value="ECO:0007669"/>
    <property type="project" value="UniProtKB-EC"/>
</dbReference>
<dbReference type="InterPro" id="IPR002941">
    <property type="entry name" value="DNA_methylase_N4/N6"/>
</dbReference>
<dbReference type="Pfam" id="PF01555">
    <property type="entry name" value="N6_N4_Mtase"/>
    <property type="match status" value="1"/>
</dbReference>
<protein>
    <recommendedName>
        <fullName evidence="1">site-specific DNA-methyltransferase (adenine-specific)</fullName>
        <ecNumber evidence="1">2.1.1.72</ecNumber>
    </recommendedName>
</protein>
<dbReference type="SUPFAM" id="SSF53335">
    <property type="entry name" value="S-adenosyl-L-methionine-dependent methyltransferases"/>
    <property type="match status" value="2"/>
</dbReference>
<keyword evidence="7" id="KW-1185">Reference proteome</keyword>